<keyword evidence="3" id="KW-1185">Reference proteome</keyword>
<accession>A0A8J2KNV3</accession>
<evidence type="ECO:0000313" key="2">
    <source>
        <dbReference type="EMBL" id="CAG7729295.1"/>
    </source>
</evidence>
<reference evidence="2" key="1">
    <citation type="submission" date="2021-06" db="EMBL/GenBank/DDBJ databases">
        <authorList>
            <person name="Hodson N. C."/>
            <person name="Mongue J. A."/>
            <person name="Jaron S. K."/>
        </authorList>
    </citation>
    <scope>NUCLEOTIDE SEQUENCE</scope>
</reference>
<evidence type="ECO:0000256" key="1">
    <source>
        <dbReference type="SAM" id="MobiDB-lite"/>
    </source>
</evidence>
<dbReference type="AlphaFoldDB" id="A0A8J2KNV3"/>
<feature type="compositionally biased region" description="Polar residues" evidence="1">
    <location>
        <begin position="124"/>
        <end position="135"/>
    </location>
</feature>
<organism evidence="2 3">
    <name type="scientific">Allacma fusca</name>
    <dbReference type="NCBI Taxonomy" id="39272"/>
    <lineage>
        <taxon>Eukaryota</taxon>
        <taxon>Metazoa</taxon>
        <taxon>Ecdysozoa</taxon>
        <taxon>Arthropoda</taxon>
        <taxon>Hexapoda</taxon>
        <taxon>Collembola</taxon>
        <taxon>Symphypleona</taxon>
        <taxon>Sminthuridae</taxon>
        <taxon>Allacma</taxon>
    </lineage>
</organism>
<feature type="region of interest" description="Disordered" evidence="1">
    <location>
        <begin position="110"/>
        <end position="154"/>
    </location>
</feature>
<proteinExistence type="predicted"/>
<comment type="caution">
    <text evidence="2">The sequence shown here is derived from an EMBL/GenBank/DDBJ whole genome shotgun (WGS) entry which is preliminary data.</text>
</comment>
<dbReference type="EMBL" id="CAJVCH010176107">
    <property type="protein sequence ID" value="CAG7729295.1"/>
    <property type="molecule type" value="Genomic_DNA"/>
</dbReference>
<gene>
    <name evidence="2" type="ORF">AFUS01_LOCUS18021</name>
</gene>
<dbReference type="Proteomes" id="UP000708208">
    <property type="component" value="Unassembled WGS sequence"/>
</dbReference>
<protein>
    <submittedName>
        <fullName evidence="2">Uncharacterized protein</fullName>
    </submittedName>
</protein>
<evidence type="ECO:0000313" key="3">
    <source>
        <dbReference type="Proteomes" id="UP000708208"/>
    </source>
</evidence>
<sequence length="154" mass="16773">MEFELEGAVMTIESARVSMEKALKSFNRAKMAAQTADRVSHITRTSLENLQIGAISRQEFCRIHEAESGTAGAEPLQDGTASGCPTRISAIESTVLEAQSGDPVLMTRSFPALHPFQNPDPRNHPTSSDGHNSTVEEIFFHNAHQPDGNTEKNP</sequence>
<name>A0A8J2KNV3_9HEXA</name>